<keyword evidence="2" id="KW-1185">Reference proteome</keyword>
<dbReference type="InParanoid" id="B9TC83"/>
<protein>
    <submittedName>
        <fullName evidence="1">Uncharacterized protein</fullName>
    </submittedName>
</protein>
<name>B9TC83_RICCO</name>
<proteinExistence type="predicted"/>
<organism evidence="1 2">
    <name type="scientific">Ricinus communis</name>
    <name type="common">Castor bean</name>
    <dbReference type="NCBI Taxonomy" id="3988"/>
    <lineage>
        <taxon>Eukaryota</taxon>
        <taxon>Viridiplantae</taxon>
        <taxon>Streptophyta</taxon>
        <taxon>Embryophyta</taxon>
        <taxon>Tracheophyta</taxon>
        <taxon>Spermatophyta</taxon>
        <taxon>Magnoliopsida</taxon>
        <taxon>eudicotyledons</taxon>
        <taxon>Gunneridae</taxon>
        <taxon>Pentapetalae</taxon>
        <taxon>rosids</taxon>
        <taxon>fabids</taxon>
        <taxon>Malpighiales</taxon>
        <taxon>Euphorbiaceae</taxon>
        <taxon>Acalyphoideae</taxon>
        <taxon>Acalypheae</taxon>
        <taxon>Ricinus</taxon>
    </lineage>
</organism>
<reference evidence="2" key="1">
    <citation type="journal article" date="2010" name="Nat. Biotechnol.">
        <title>Draft genome sequence of the oilseed species Ricinus communis.</title>
        <authorList>
            <person name="Chan A.P."/>
            <person name="Crabtree J."/>
            <person name="Zhao Q."/>
            <person name="Lorenzi H."/>
            <person name="Orvis J."/>
            <person name="Puiu D."/>
            <person name="Melake-Berhan A."/>
            <person name="Jones K.M."/>
            <person name="Redman J."/>
            <person name="Chen G."/>
            <person name="Cahoon E.B."/>
            <person name="Gedil M."/>
            <person name="Stanke M."/>
            <person name="Haas B.J."/>
            <person name="Wortman J.R."/>
            <person name="Fraser-Liggett C.M."/>
            <person name="Ravel J."/>
            <person name="Rabinowicz P.D."/>
        </authorList>
    </citation>
    <scope>NUCLEOTIDE SEQUENCE [LARGE SCALE GENOMIC DNA]</scope>
    <source>
        <strain evidence="2">cv. Hale</strain>
    </source>
</reference>
<evidence type="ECO:0000313" key="1">
    <source>
        <dbReference type="EMBL" id="EEF26530.1"/>
    </source>
</evidence>
<evidence type="ECO:0000313" key="2">
    <source>
        <dbReference type="Proteomes" id="UP000008311"/>
    </source>
</evidence>
<sequence>MGAAIGAIATIAGACTQQTLFVDRSAAAGSAVQHHRISAQGASRGQYLVYHSGPGRATQPGTTN</sequence>
<dbReference type="EMBL" id="EQ977087">
    <property type="protein sequence ID" value="EEF26530.1"/>
    <property type="molecule type" value="Genomic_DNA"/>
</dbReference>
<dbReference type="AlphaFoldDB" id="B9TC83"/>
<dbReference type="Proteomes" id="UP000008311">
    <property type="component" value="Unassembled WGS sequence"/>
</dbReference>
<gene>
    <name evidence="1" type="ORF">RCOM_0009030</name>
</gene>
<accession>B9TC83</accession>